<dbReference type="Gene3D" id="1.25.10.10">
    <property type="entry name" value="Leucine-rich Repeat Variant"/>
    <property type="match status" value="5"/>
</dbReference>
<evidence type="ECO:0000313" key="3">
    <source>
        <dbReference type="EMBL" id="CAE8611525.1"/>
    </source>
</evidence>
<organism evidence="3 4">
    <name type="scientific">Polarella glacialis</name>
    <name type="common">Dinoflagellate</name>
    <dbReference type="NCBI Taxonomy" id="89957"/>
    <lineage>
        <taxon>Eukaryota</taxon>
        <taxon>Sar</taxon>
        <taxon>Alveolata</taxon>
        <taxon>Dinophyceae</taxon>
        <taxon>Suessiales</taxon>
        <taxon>Suessiaceae</taxon>
        <taxon>Polarella</taxon>
    </lineage>
</organism>
<dbReference type="GO" id="GO:0016491">
    <property type="term" value="F:oxidoreductase activity"/>
    <property type="evidence" value="ECO:0007669"/>
    <property type="project" value="TreeGrafter"/>
</dbReference>
<evidence type="ECO:0000259" key="2">
    <source>
        <dbReference type="SMART" id="SM01349"/>
    </source>
</evidence>
<feature type="region of interest" description="Disordered" evidence="1">
    <location>
        <begin position="917"/>
        <end position="938"/>
    </location>
</feature>
<feature type="domain" description="TOG" evidence="2">
    <location>
        <begin position="299"/>
        <end position="503"/>
    </location>
</feature>
<dbReference type="InterPro" id="IPR004155">
    <property type="entry name" value="PBS_lyase_HEAT"/>
</dbReference>
<evidence type="ECO:0000313" key="4">
    <source>
        <dbReference type="Proteomes" id="UP000654075"/>
    </source>
</evidence>
<dbReference type="InterPro" id="IPR011989">
    <property type="entry name" value="ARM-like"/>
</dbReference>
<gene>
    <name evidence="3" type="ORF">PGLA1383_LOCUS29323</name>
</gene>
<dbReference type="SMART" id="SM00567">
    <property type="entry name" value="EZ_HEAT"/>
    <property type="match status" value="10"/>
</dbReference>
<dbReference type="SUPFAM" id="SSF48371">
    <property type="entry name" value="ARM repeat"/>
    <property type="match status" value="1"/>
</dbReference>
<feature type="region of interest" description="Disordered" evidence="1">
    <location>
        <begin position="819"/>
        <end position="845"/>
    </location>
</feature>
<reference evidence="3" key="1">
    <citation type="submission" date="2021-02" db="EMBL/GenBank/DDBJ databases">
        <authorList>
            <person name="Dougan E. K."/>
            <person name="Rhodes N."/>
            <person name="Thang M."/>
            <person name="Chan C."/>
        </authorList>
    </citation>
    <scope>NUCLEOTIDE SEQUENCE</scope>
</reference>
<comment type="caution">
    <text evidence="3">The sequence shown here is derived from an EMBL/GenBank/DDBJ whole genome shotgun (WGS) entry which is preliminary data.</text>
</comment>
<protein>
    <recommendedName>
        <fullName evidence="2">TOG domain-containing protein</fullName>
    </recommendedName>
</protein>
<dbReference type="InterPro" id="IPR016024">
    <property type="entry name" value="ARM-type_fold"/>
</dbReference>
<dbReference type="PANTHER" id="PTHR12697">
    <property type="entry name" value="PBS LYASE HEAT-LIKE PROTEIN"/>
    <property type="match status" value="1"/>
</dbReference>
<evidence type="ECO:0000256" key="1">
    <source>
        <dbReference type="SAM" id="MobiDB-lite"/>
    </source>
</evidence>
<dbReference type="PANTHER" id="PTHR12697:SF5">
    <property type="entry name" value="DEOXYHYPUSINE HYDROXYLASE"/>
    <property type="match status" value="1"/>
</dbReference>
<feature type="compositionally biased region" description="Basic and acidic residues" evidence="1">
    <location>
        <begin position="1008"/>
        <end position="1017"/>
    </location>
</feature>
<name>A0A813FE18_POLGL</name>
<feature type="region of interest" description="Disordered" evidence="1">
    <location>
        <begin position="1165"/>
        <end position="1192"/>
    </location>
</feature>
<dbReference type="SMART" id="SM01349">
    <property type="entry name" value="TOG"/>
    <property type="match status" value="1"/>
</dbReference>
<feature type="compositionally biased region" description="Basic and acidic residues" evidence="1">
    <location>
        <begin position="1166"/>
        <end position="1179"/>
    </location>
</feature>
<keyword evidence="4" id="KW-1185">Reference proteome</keyword>
<dbReference type="EMBL" id="CAJNNV010025028">
    <property type="protein sequence ID" value="CAE8611525.1"/>
    <property type="molecule type" value="Genomic_DNA"/>
</dbReference>
<proteinExistence type="predicted"/>
<dbReference type="InterPro" id="IPR034085">
    <property type="entry name" value="TOG"/>
</dbReference>
<accession>A0A813FE18</accession>
<feature type="compositionally biased region" description="Basic and acidic residues" evidence="1">
    <location>
        <begin position="917"/>
        <end position="933"/>
    </location>
</feature>
<feature type="region of interest" description="Disordered" evidence="1">
    <location>
        <begin position="982"/>
        <end position="1017"/>
    </location>
</feature>
<feature type="compositionally biased region" description="Basic and acidic residues" evidence="1">
    <location>
        <begin position="832"/>
        <end position="845"/>
    </location>
</feature>
<dbReference type="Pfam" id="PF13646">
    <property type="entry name" value="HEAT_2"/>
    <property type="match status" value="4"/>
</dbReference>
<dbReference type="Proteomes" id="UP000654075">
    <property type="component" value="Unassembled WGS sequence"/>
</dbReference>
<sequence length="1474" mass="159574">MLPFFHILQDQAPFDSIQESYWPLYGKVKAQLRTNTPQAGEAGDEEPLGLLEKACKKALVFCKEQTDPLKRILVLYEEVPQLCAAVLFAVLGGSSVLSAAIGSVAFLKLLAIRFARKYILSFTAKWNIPWRGISSDDLQQACACEVVSWDIRARAVLELLTNGNPPTNVERQGVETLHELYNRYAADDEAKAAKVVKDATRLLVGMLHGRSAQEAQKTLEAFYGGYKHFPFIASAVQSFLDRKPEVVDRFADLTLADFAEKIQEFGRLGSPAAPFAADVAALLKDEVYYVRLAAVKALAALGPEAAGPFATDVAARLRDREEDVRHAAVEALAGFGSEAAGPFATDVAALLKDEVSYVRRAAVETLASLGPGLAAPFAADVAALLKDNNNDVRRAAVETLAAFGSEAAGPFATDVAALLKDEVFYVRQAAVKALAALGPEAAGPFAADVAALLRDRSEDVRQAAVEALAAFGSEAAGPFAADVAALLGDEDAEVRQAAVKALAALGPELVAPIATDVAALLKNGDWNVRRAAVTAFASLGPGLAAPSAADVAALLKDEYYEVRQAAVKALASLGPGLAAPFAADVAALLKDEAPFGSEAAGPFAADVAALLKDRHKEVRKAAVRLPALLKDEVFYVRQAAVKALAALGPEAAGPFAADVAALLRDREEVAEVRQAAVEALAALGPELGAPFATSVGRKPLLVRQQVSAAETAAQTWRATRRELDLRLQTVVQVESCKTLQLPDSRNRFTLPADGVTGVVMGLRPQMVASPKALTGTATDSRLGRSPVLKEENSQAFPVVGLLGEEVLQAGRELHVAREQDPDGAGEISSTFKEAKSEVKAPTNKTERIVKKDRPHLVFKRESFRTGMRPSRLSISEMGCKVLDKEIVEDQNRLFDLVEDIRQLQEAINKERLELSAMDKEKRKRDEAETRGGGDLDNMSMLQDAIGTLERDLMLVERDIEAHTKSLLSCDLKQAQNRNSLQALSQQGTSLRDKQDKLSLQIFSTPKGSSERRKLEEHLSETQESVNANNNTRMTLLDQRADIDKQRQLNTLANNERRKQREKIKKRMETVQDLRKSTKASSSGTSDNLVKLLQMQTIEVSEHFHRRPTESEFLTSMKIFEHDGALEHLDKSRPSEMFLRSGWSGSGADTADKYSARIQAGGMLEAPRAKGQEDDKEGVKAGKTVARKRRRRTKTKDDVEAGIEMWNMQLFALLILLLAGPALAPPTSLNTLDPKMGKVRLYETLFGAGFGLAVTMEELKKRRSCFFKGSAKSLGPWRLSVPWLPTKSRNPFPGLRRTAVLKSVVATKELLSVLQDSAVDSVLTSLSHSLAQGCSTSLSADAPPFVPLQSDYVAEVTSTYAPRWAPADHLCPRLPGAVQRADCLPVTVGSLTESDFCLPCAATLHYVPRIVMPPKLPERVEVTTSWLAMEPLLFDESVPGEWCCEVCDQGDTQTAWLRIVGGSLLCPDCAAKDAG</sequence>
<dbReference type="OrthoDB" id="3136213at2759"/>